<organism evidence="2 4">
    <name type="scientific">Streptomyces brevispora</name>
    <dbReference type="NCBI Taxonomy" id="887462"/>
    <lineage>
        <taxon>Bacteria</taxon>
        <taxon>Bacillati</taxon>
        <taxon>Actinomycetota</taxon>
        <taxon>Actinomycetes</taxon>
        <taxon>Kitasatosporales</taxon>
        <taxon>Streptomycetaceae</taxon>
        <taxon>Streptomyces</taxon>
    </lineage>
</organism>
<sequence>MNALAAVLRETTQPDDGVVYLSVKRRAWELADTAPIAGWDLARAHNPLASHSLYGTEVGPASSALECSRATGSAPSPHHPASLWRTTPCPV</sequence>
<reference evidence="3 5" key="2">
    <citation type="submission" date="2022-10" db="EMBL/GenBank/DDBJ databases">
        <title>The complete genomes of actinobacterial strains from the NBC collection.</title>
        <authorList>
            <person name="Joergensen T.S."/>
            <person name="Alvarez Arevalo M."/>
            <person name="Sterndorff E.B."/>
            <person name="Faurdal D."/>
            <person name="Vuksanovic O."/>
            <person name="Mourched A.-S."/>
            <person name="Charusanti P."/>
            <person name="Shaw S."/>
            <person name="Blin K."/>
            <person name="Weber T."/>
        </authorList>
    </citation>
    <scope>NUCLEOTIDE SEQUENCE [LARGE SCALE GENOMIC DNA]</scope>
    <source>
        <strain evidence="3 5">NBC 01769</strain>
    </source>
</reference>
<keyword evidence="5" id="KW-1185">Reference proteome</keyword>
<name>A0A561UYV5_9ACTN</name>
<accession>A0A561UYV5</accession>
<evidence type="ECO:0000256" key="1">
    <source>
        <dbReference type="SAM" id="MobiDB-lite"/>
    </source>
</evidence>
<protein>
    <submittedName>
        <fullName evidence="2">Uncharacterized protein</fullName>
    </submittedName>
</protein>
<dbReference type="OrthoDB" id="5318634at2"/>
<dbReference type="AlphaFoldDB" id="A0A561UYV5"/>
<feature type="region of interest" description="Disordered" evidence="1">
    <location>
        <begin position="69"/>
        <end position="91"/>
    </location>
</feature>
<reference evidence="2 4" key="1">
    <citation type="submission" date="2019-06" db="EMBL/GenBank/DDBJ databases">
        <title>Sequencing the genomes of 1000 actinobacteria strains.</title>
        <authorList>
            <person name="Klenk H.-P."/>
        </authorList>
    </citation>
    <scope>NUCLEOTIDE SEQUENCE [LARGE SCALE GENOMIC DNA]</scope>
    <source>
        <strain evidence="2 4">DSM 42059</strain>
    </source>
</reference>
<evidence type="ECO:0000313" key="3">
    <source>
        <dbReference type="EMBL" id="WSC14423.1"/>
    </source>
</evidence>
<gene>
    <name evidence="2" type="ORF">FHX80_112972</name>
    <name evidence="3" type="ORF">OIE64_17320</name>
</gene>
<evidence type="ECO:0000313" key="5">
    <source>
        <dbReference type="Proteomes" id="UP001330827"/>
    </source>
</evidence>
<dbReference type="Proteomes" id="UP000318186">
    <property type="component" value="Unassembled WGS sequence"/>
</dbReference>
<dbReference type="EMBL" id="VIWW01000001">
    <property type="protein sequence ID" value="TWG04519.1"/>
    <property type="molecule type" value="Genomic_DNA"/>
</dbReference>
<evidence type="ECO:0000313" key="4">
    <source>
        <dbReference type="Proteomes" id="UP000318186"/>
    </source>
</evidence>
<evidence type="ECO:0000313" key="2">
    <source>
        <dbReference type="EMBL" id="TWG04519.1"/>
    </source>
</evidence>
<dbReference type="RefSeq" id="WP_145764642.1">
    <property type="nucleotide sequence ID" value="NZ_CP109114.1"/>
</dbReference>
<dbReference type="EMBL" id="CP109114">
    <property type="protein sequence ID" value="WSC14423.1"/>
    <property type="molecule type" value="Genomic_DNA"/>
</dbReference>
<dbReference type="Proteomes" id="UP001330827">
    <property type="component" value="Chromosome"/>
</dbReference>
<proteinExistence type="predicted"/>